<feature type="compositionally biased region" description="Basic and acidic residues" evidence="1">
    <location>
        <begin position="45"/>
        <end position="60"/>
    </location>
</feature>
<feature type="chain" id="PRO_5043533860" evidence="2">
    <location>
        <begin position="25"/>
        <end position="158"/>
    </location>
</feature>
<dbReference type="CDD" id="cd00102">
    <property type="entry name" value="IPT"/>
    <property type="match status" value="1"/>
</dbReference>
<evidence type="ECO:0000313" key="5">
    <source>
        <dbReference type="Proteomes" id="UP001472866"/>
    </source>
</evidence>
<reference evidence="4 5" key="1">
    <citation type="submission" date="2024-03" db="EMBL/GenBank/DDBJ databases">
        <title>Complete genome sequence of the green alga Chloropicon roscoffensis RCC1871.</title>
        <authorList>
            <person name="Lemieux C."/>
            <person name="Pombert J.-F."/>
            <person name="Otis C."/>
            <person name="Turmel M."/>
        </authorList>
    </citation>
    <scope>NUCLEOTIDE SEQUENCE [LARGE SCALE GENOMIC DNA]</scope>
    <source>
        <strain evidence="4 5">RCC1871</strain>
    </source>
</reference>
<evidence type="ECO:0000256" key="1">
    <source>
        <dbReference type="SAM" id="MobiDB-lite"/>
    </source>
</evidence>
<feature type="region of interest" description="Disordered" evidence="1">
    <location>
        <begin position="37"/>
        <end position="60"/>
    </location>
</feature>
<organism evidence="4 5">
    <name type="scientific">Chloropicon roscoffensis</name>
    <dbReference type="NCBI Taxonomy" id="1461544"/>
    <lineage>
        <taxon>Eukaryota</taxon>
        <taxon>Viridiplantae</taxon>
        <taxon>Chlorophyta</taxon>
        <taxon>Chloropicophyceae</taxon>
        <taxon>Chloropicales</taxon>
        <taxon>Chloropicaceae</taxon>
        <taxon>Chloropicon</taxon>
    </lineage>
</organism>
<dbReference type="AlphaFoldDB" id="A0AAX4P5K2"/>
<dbReference type="Proteomes" id="UP001472866">
    <property type="component" value="Chromosome 03"/>
</dbReference>
<dbReference type="Pfam" id="PF01833">
    <property type="entry name" value="TIG"/>
    <property type="match status" value="1"/>
</dbReference>
<protein>
    <submittedName>
        <fullName evidence="4">IPT/TIG domain-containing protein</fullName>
    </submittedName>
</protein>
<evidence type="ECO:0000256" key="2">
    <source>
        <dbReference type="SAM" id="SignalP"/>
    </source>
</evidence>
<dbReference type="SUPFAM" id="SSF81296">
    <property type="entry name" value="E set domains"/>
    <property type="match status" value="1"/>
</dbReference>
<gene>
    <name evidence="4" type="ORF">HKI87_03g25730</name>
</gene>
<feature type="domain" description="IPT/TIG" evidence="3">
    <location>
        <begin position="69"/>
        <end position="154"/>
    </location>
</feature>
<dbReference type="InterPro" id="IPR013783">
    <property type="entry name" value="Ig-like_fold"/>
</dbReference>
<dbReference type="InterPro" id="IPR002909">
    <property type="entry name" value="IPT_dom"/>
</dbReference>
<keyword evidence="2" id="KW-0732">Signal</keyword>
<dbReference type="Gene3D" id="2.60.40.10">
    <property type="entry name" value="Immunoglobulins"/>
    <property type="match status" value="1"/>
</dbReference>
<accession>A0AAX4P5K2</accession>
<keyword evidence="5" id="KW-1185">Reference proteome</keyword>
<dbReference type="InterPro" id="IPR014756">
    <property type="entry name" value="Ig_E-set"/>
</dbReference>
<proteinExistence type="predicted"/>
<evidence type="ECO:0000313" key="4">
    <source>
        <dbReference type="EMBL" id="WZN61039.1"/>
    </source>
</evidence>
<evidence type="ECO:0000259" key="3">
    <source>
        <dbReference type="Pfam" id="PF01833"/>
    </source>
</evidence>
<dbReference type="EMBL" id="CP151503">
    <property type="protein sequence ID" value="WZN61039.1"/>
    <property type="molecule type" value="Genomic_DNA"/>
</dbReference>
<feature type="signal peptide" evidence="2">
    <location>
        <begin position="1"/>
        <end position="24"/>
    </location>
</feature>
<sequence>MRPRGLAVGLVGVVLVLSLQHAAASATRELAESRANRARVSKIHSISEEGKAQDSARDDEQEKKVYNFSFAPLQGQAGGGTMVTFTLSHKFPENPSGNFWCKFGEKAVPSQSYYLSDNGRAFVCQTPAATPRQHLVKISMDGKTYYYGQSSQKFLYYT</sequence>
<name>A0AAX4P5K2_9CHLO</name>